<reference evidence="1 2" key="1">
    <citation type="journal article" date="2022" name="Allergy">
        <title>Genome assembly and annotation of Periplaneta americana reveal a comprehensive cockroach allergen profile.</title>
        <authorList>
            <person name="Wang L."/>
            <person name="Xiong Q."/>
            <person name="Saelim N."/>
            <person name="Wang L."/>
            <person name="Nong W."/>
            <person name="Wan A.T."/>
            <person name="Shi M."/>
            <person name="Liu X."/>
            <person name="Cao Q."/>
            <person name="Hui J.H.L."/>
            <person name="Sookrung N."/>
            <person name="Leung T.F."/>
            <person name="Tungtrongchitr A."/>
            <person name="Tsui S.K.W."/>
        </authorList>
    </citation>
    <scope>NUCLEOTIDE SEQUENCE [LARGE SCALE GENOMIC DNA]</scope>
    <source>
        <strain evidence="1">PWHHKU_190912</strain>
    </source>
</reference>
<evidence type="ECO:0000313" key="2">
    <source>
        <dbReference type="Proteomes" id="UP001148838"/>
    </source>
</evidence>
<keyword evidence="2" id="KW-1185">Reference proteome</keyword>
<name>A0ABQ8TY50_PERAM</name>
<organism evidence="1 2">
    <name type="scientific">Periplaneta americana</name>
    <name type="common">American cockroach</name>
    <name type="synonym">Blatta americana</name>
    <dbReference type="NCBI Taxonomy" id="6978"/>
    <lineage>
        <taxon>Eukaryota</taxon>
        <taxon>Metazoa</taxon>
        <taxon>Ecdysozoa</taxon>
        <taxon>Arthropoda</taxon>
        <taxon>Hexapoda</taxon>
        <taxon>Insecta</taxon>
        <taxon>Pterygota</taxon>
        <taxon>Neoptera</taxon>
        <taxon>Polyneoptera</taxon>
        <taxon>Dictyoptera</taxon>
        <taxon>Blattodea</taxon>
        <taxon>Blattoidea</taxon>
        <taxon>Blattidae</taxon>
        <taxon>Blattinae</taxon>
        <taxon>Periplaneta</taxon>
    </lineage>
</organism>
<evidence type="ECO:0000313" key="1">
    <source>
        <dbReference type="EMBL" id="KAJ4451071.1"/>
    </source>
</evidence>
<dbReference type="EMBL" id="JAJSOF020000001">
    <property type="protein sequence ID" value="KAJ4451071.1"/>
    <property type="molecule type" value="Genomic_DNA"/>
</dbReference>
<proteinExistence type="predicted"/>
<protein>
    <submittedName>
        <fullName evidence="1">Uncharacterized protein</fullName>
    </submittedName>
</protein>
<dbReference type="Proteomes" id="UP001148838">
    <property type="component" value="Unassembled WGS sequence"/>
</dbReference>
<gene>
    <name evidence="1" type="ORF">ANN_02508</name>
</gene>
<accession>A0ABQ8TY50</accession>
<comment type="caution">
    <text evidence="1">The sequence shown here is derived from an EMBL/GenBank/DDBJ whole genome shotgun (WGS) entry which is preliminary data.</text>
</comment>
<sequence length="283" mass="30252">MEVIDALDSTVSSAVAPVKSLPSEQLLEDILFIDSDFKIVSKSITLLESIGSTLMHPQAAASKQALVIEYSLENHPSTESLQSSFSSDTDRARCLALQQNVSGSSLHAIPSPNIGILMGPRSFKVSVALRLGCKICHIHKCICGNIVDSYGHHALSCVMSKGRLSRHSSLNDIIKRALTSSGFPSILDPSGISRSDGKRPDGLTLVPWRVGKSLIWDSTCVDTLVPSHLSSTSKTPGSAAESAAVIKQTHININILQIIIFLSLCGLKRLDHGVVKPKLSSPP</sequence>